<dbReference type="Pfam" id="PF10294">
    <property type="entry name" value="Methyltransf_16"/>
    <property type="match status" value="1"/>
</dbReference>
<feature type="signal peptide" evidence="1">
    <location>
        <begin position="1"/>
        <end position="25"/>
    </location>
</feature>
<dbReference type="SUPFAM" id="SSF53335">
    <property type="entry name" value="S-adenosyl-L-methionine-dependent methyltransferases"/>
    <property type="match status" value="1"/>
</dbReference>
<gene>
    <name evidence="2" type="ORF">WJX74_010009</name>
</gene>
<dbReference type="InterPro" id="IPR029063">
    <property type="entry name" value="SAM-dependent_MTases_sf"/>
</dbReference>
<name>A0AAW1Q641_9CHLO</name>
<accession>A0AAW1Q641</accession>
<proteinExistence type="predicted"/>
<dbReference type="PANTHER" id="PTHR14614">
    <property type="entry name" value="HEPATOCELLULAR CARCINOMA-ASSOCIATED ANTIGEN"/>
    <property type="match status" value="1"/>
</dbReference>
<feature type="chain" id="PRO_5043688117" evidence="1">
    <location>
        <begin position="26"/>
        <end position="385"/>
    </location>
</feature>
<organism evidence="2 3">
    <name type="scientific">Apatococcus lobatus</name>
    <dbReference type="NCBI Taxonomy" id="904363"/>
    <lineage>
        <taxon>Eukaryota</taxon>
        <taxon>Viridiplantae</taxon>
        <taxon>Chlorophyta</taxon>
        <taxon>core chlorophytes</taxon>
        <taxon>Trebouxiophyceae</taxon>
        <taxon>Chlorellales</taxon>
        <taxon>Chlorellaceae</taxon>
        <taxon>Apatococcus</taxon>
    </lineage>
</organism>
<dbReference type="AlphaFoldDB" id="A0AAW1Q641"/>
<dbReference type="Gene3D" id="3.40.50.150">
    <property type="entry name" value="Vaccinia Virus protein VP39"/>
    <property type="match status" value="1"/>
</dbReference>
<evidence type="ECO:0000313" key="2">
    <source>
        <dbReference type="EMBL" id="KAK9817570.1"/>
    </source>
</evidence>
<comment type="caution">
    <text evidence="2">The sequence shown here is derived from an EMBL/GenBank/DDBJ whole genome shotgun (WGS) entry which is preliminary data.</text>
</comment>
<keyword evidence="3" id="KW-1185">Reference proteome</keyword>
<keyword evidence="1" id="KW-0732">Signal</keyword>
<sequence>MPAGSCIPPWDIWMLQCWIWQLQSPAQLLALLQRAAEDDINLDTQEAFARAIQAAIPLPHSKIAVQTSYQRQVVGAVFKYAEATGLEISETLADLQVRLLLAPSASSEPDPGWSLRTYCYGPQDPGVCLRTEPFSSIISNVASLEESPGILRPPGQANCNLISLHTANNMLEGSTGCHLWQASFLLAEYVLSHPDDFRGKICAELGCGTGLVGICLSHLKACRQIILTDGNRDSLENCCRNLDQNGVPYIGPEDGAGMESPQDQEAKQVILRHQDWADCWHGAVPDVILGADLLYDPGATRLLVILLEGMLRVASGPQPMALLAATARTPETFDVFTRAIAASALQFKDITRDPSSMSTGLRIKFQHLVLLQPQLPVRLLLVSRR</sequence>
<evidence type="ECO:0000313" key="3">
    <source>
        <dbReference type="Proteomes" id="UP001438707"/>
    </source>
</evidence>
<reference evidence="2 3" key="1">
    <citation type="journal article" date="2024" name="Nat. Commun.">
        <title>Phylogenomics reveals the evolutionary origins of lichenization in chlorophyte algae.</title>
        <authorList>
            <person name="Puginier C."/>
            <person name="Libourel C."/>
            <person name="Otte J."/>
            <person name="Skaloud P."/>
            <person name="Haon M."/>
            <person name="Grisel S."/>
            <person name="Petersen M."/>
            <person name="Berrin J.G."/>
            <person name="Delaux P.M."/>
            <person name="Dal Grande F."/>
            <person name="Keller J."/>
        </authorList>
    </citation>
    <scope>NUCLEOTIDE SEQUENCE [LARGE SCALE GENOMIC DNA]</scope>
    <source>
        <strain evidence="2 3">SAG 2145</strain>
    </source>
</reference>
<dbReference type="EMBL" id="JALJOS010000065">
    <property type="protein sequence ID" value="KAK9817570.1"/>
    <property type="molecule type" value="Genomic_DNA"/>
</dbReference>
<dbReference type="InterPro" id="IPR019410">
    <property type="entry name" value="Methyltransf_16"/>
</dbReference>
<dbReference type="PANTHER" id="PTHR14614:SF130">
    <property type="entry name" value="PROTEIN-LYSINE N-METHYLTRANSFERASE EEF2KMT"/>
    <property type="match status" value="1"/>
</dbReference>
<protein>
    <submittedName>
        <fullName evidence="2">Uncharacterized protein</fullName>
    </submittedName>
</protein>
<evidence type="ECO:0000256" key="1">
    <source>
        <dbReference type="SAM" id="SignalP"/>
    </source>
</evidence>
<dbReference type="Proteomes" id="UP001438707">
    <property type="component" value="Unassembled WGS sequence"/>
</dbReference>